<organism evidence="2 3">
    <name type="scientific">Lupinus angustifolius</name>
    <name type="common">Narrow-leaved blue lupine</name>
    <dbReference type="NCBI Taxonomy" id="3871"/>
    <lineage>
        <taxon>Eukaryota</taxon>
        <taxon>Viridiplantae</taxon>
        <taxon>Streptophyta</taxon>
        <taxon>Embryophyta</taxon>
        <taxon>Tracheophyta</taxon>
        <taxon>Spermatophyta</taxon>
        <taxon>Magnoliopsida</taxon>
        <taxon>eudicotyledons</taxon>
        <taxon>Gunneridae</taxon>
        <taxon>Pentapetalae</taxon>
        <taxon>rosids</taxon>
        <taxon>fabids</taxon>
        <taxon>Fabales</taxon>
        <taxon>Fabaceae</taxon>
        <taxon>Papilionoideae</taxon>
        <taxon>50 kb inversion clade</taxon>
        <taxon>genistoids sensu lato</taxon>
        <taxon>core genistoids</taxon>
        <taxon>Genisteae</taxon>
        <taxon>Lupinus</taxon>
    </lineage>
</organism>
<keyword evidence="3" id="KW-1185">Reference proteome</keyword>
<dbReference type="EMBL" id="CM007369">
    <property type="protein sequence ID" value="OIW04090.1"/>
    <property type="molecule type" value="Genomic_DNA"/>
</dbReference>
<dbReference type="PANTHER" id="PTHR36741">
    <property type="entry name" value="OS07G0100500 PROTEIN"/>
    <property type="match status" value="1"/>
</dbReference>
<dbReference type="AlphaFoldDB" id="A0A4P1R854"/>
<dbReference type="PANTHER" id="PTHR36741:SF1">
    <property type="entry name" value="OS07G0100500 PROTEIN"/>
    <property type="match status" value="1"/>
</dbReference>
<feature type="chain" id="PRO_5020031997" evidence="1">
    <location>
        <begin position="19"/>
        <end position="287"/>
    </location>
</feature>
<accession>A0A4P1R854</accession>
<feature type="signal peptide" evidence="1">
    <location>
        <begin position="1"/>
        <end position="18"/>
    </location>
</feature>
<evidence type="ECO:0000313" key="2">
    <source>
        <dbReference type="EMBL" id="OIW04090.1"/>
    </source>
</evidence>
<evidence type="ECO:0000313" key="3">
    <source>
        <dbReference type="Proteomes" id="UP000188354"/>
    </source>
</evidence>
<name>A0A4P1R854_LUPAN</name>
<sequence length="287" mass="31100">MSLNALVMLLSLWPGGYAFKSWKRNFCLRGSDIRLSFIGDDGKIERLFTLASKSQCAAVVVDEIPTDSSGRSFLVRTPHSRTLYFWCSEKSKLLGVELLAKMRDLMKRKASIAELSGISRSRLDCFASQLRAFLVGSAGYLVNAGPAMPTSIPQLLPKLVKPLISESDAVVKGTRETLRLLISGSSQGNQQVMMDPLPAILTNPNDKQNNILVAASCGLYNDTRDIDVIANNIAAMGLASLSGLSMGEGDSKVCDYYGMSESEVRILSDSSSTFLDDKGDPPLDSSQ</sequence>
<proteinExistence type="predicted"/>
<keyword evidence="1" id="KW-0732">Signal</keyword>
<dbReference type="Proteomes" id="UP000188354">
    <property type="component" value="Chromosome LG09"/>
</dbReference>
<dbReference type="Gramene" id="OIW04090">
    <property type="protein sequence ID" value="OIW04090"/>
    <property type="gene ID" value="TanjilG_00650"/>
</dbReference>
<reference evidence="2 3" key="1">
    <citation type="journal article" date="2017" name="Plant Biotechnol. J.">
        <title>A comprehensive draft genome sequence for lupin (Lupinus angustifolius), an emerging health food: insights into plant-microbe interactions and legume evolution.</title>
        <authorList>
            <person name="Hane J.K."/>
            <person name="Ming Y."/>
            <person name="Kamphuis L.G."/>
            <person name="Nelson M.N."/>
            <person name="Garg G."/>
            <person name="Atkins C.A."/>
            <person name="Bayer P.E."/>
            <person name="Bravo A."/>
            <person name="Bringans S."/>
            <person name="Cannon S."/>
            <person name="Edwards D."/>
            <person name="Foley R."/>
            <person name="Gao L.L."/>
            <person name="Harrison M.J."/>
            <person name="Huang W."/>
            <person name="Hurgobin B."/>
            <person name="Li S."/>
            <person name="Liu C.W."/>
            <person name="McGrath A."/>
            <person name="Morahan G."/>
            <person name="Murray J."/>
            <person name="Weller J."/>
            <person name="Jian J."/>
            <person name="Singh K.B."/>
        </authorList>
    </citation>
    <scope>NUCLEOTIDE SEQUENCE [LARGE SCALE GENOMIC DNA]</scope>
    <source>
        <strain evidence="3">cv. Tanjil</strain>
        <tissue evidence="2">Whole plant</tissue>
    </source>
</reference>
<evidence type="ECO:0000256" key="1">
    <source>
        <dbReference type="SAM" id="SignalP"/>
    </source>
</evidence>
<gene>
    <name evidence="2" type="ORF">TanjilG_00650</name>
</gene>
<protein>
    <submittedName>
        <fullName evidence="2">Uncharacterized protein</fullName>
    </submittedName>
</protein>
<dbReference type="STRING" id="3871.A0A4P1R854"/>